<dbReference type="Proteomes" id="UP001230328">
    <property type="component" value="Unassembled WGS sequence"/>
</dbReference>
<dbReference type="EMBL" id="JAUSZI010000002">
    <property type="protein sequence ID" value="MDQ1031432.1"/>
    <property type="molecule type" value="Genomic_DNA"/>
</dbReference>
<proteinExistence type="predicted"/>
<organism evidence="2 3">
    <name type="scientific">Streptomyces umbrinus</name>
    <dbReference type="NCBI Taxonomy" id="67370"/>
    <lineage>
        <taxon>Bacteria</taxon>
        <taxon>Bacillati</taxon>
        <taxon>Actinomycetota</taxon>
        <taxon>Actinomycetes</taxon>
        <taxon>Kitasatosporales</taxon>
        <taxon>Streptomycetaceae</taxon>
        <taxon>Streptomyces</taxon>
        <taxon>Streptomyces phaeochromogenes group</taxon>
    </lineage>
</organism>
<name>A0ABU0T787_9ACTN</name>
<sequence>MGIDWENMLGTSGKGLNDAYDSAVSAVIYSEDPGDDRRPLPVGEEHDDTDGLR</sequence>
<comment type="caution">
    <text evidence="2">The sequence shown here is derived from an EMBL/GenBank/DDBJ whole genome shotgun (WGS) entry which is preliminary data.</text>
</comment>
<protein>
    <submittedName>
        <fullName evidence="2">Uncharacterized protein</fullName>
    </submittedName>
</protein>
<accession>A0ABU0T787</accession>
<keyword evidence="3" id="KW-1185">Reference proteome</keyword>
<dbReference type="RefSeq" id="WP_307527570.1">
    <property type="nucleotide sequence ID" value="NZ_JAUSZI010000002.1"/>
</dbReference>
<evidence type="ECO:0000313" key="2">
    <source>
        <dbReference type="EMBL" id="MDQ1031432.1"/>
    </source>
</evidence>
<gene>
    <name evidence="2" type="ORF">QF035_009014</name>
</gene>
<feature type="region of interest" description="Disordered" evidence="1">
    <location>
        <begin position="30"/>
        <end position="53"/>
    </location>
</feature>
<evidence type="ECO:0000313" key="3">
    <source>
        <dbReference type="Proteomes" id="UP001230328"/>
    </source>
</evidence>
<evidence type="ECO:0000256" key="1">
    <source>
        <dbReference type="SAM" id="MobiDB-lite"/>
    </source>
</evidence>
<reference evidence="2 3" key="1">
    <citation type="submission" date="2023-07" db="EMBL/GenBank/DDBJ databases">
        <title>Comparative genomics of wheat-associated soil bacteria to identify genetic determinants of phenazine resistance.</title>
        <authorList>
            <person name="Mouncey N."/>
        </authorList>
    </citation>
    <scope>NUCLEOTIDE SEQUENCE [LARGE SCALE GENOMIC DNA]</scope>
    <source>
        <strain evidence="2 3">V2I4</strain>
    </source>
</reference>